<dbReference type="Proteomes" id="UP000031623">
    <property type="component" value="Chromosome"/>
</dbReference>
<dbReference type="Gene3D" id="1.20.1220.20">
    <property type="entry name" value="Uncharcterised protein PF01724"/>
    <property type="match status" value="1"/>
</dbReference>
<dbReference type="EMBL" id="AP014633">
    <property type="protein sequence ID" value="BAP56752.1"/>
    <property type="molecule type" value="Genomic_DNA"/>
</dbReference>
<dbReference type="InterPro" id="IPR002636">
    <property type="entry name" value="DUF29"/>
</dbReference>
<evidence type="ECO:0000313" key="1">
    <source>
        <dbReference type="EMBL" id="BAP56752.1"/>
    </source>
</evidence>
<dbReference type="PANTHER" id="PTHR34235">
    <property type="entry name" value="SLR1203 PROTEIN-RELATED"/>
    <property type="match status" value="1"/>
</dbReference>
<protein>
    <recommendedName>
        <fullName evidence="3">DUF29 domain-containing protein</fullName>
    </recommendedName>
</protein>
<dbReference type="HOGENOM" id="CLU_116670_0_1_6"/>
<evidence type="ECO:0000313" key="2">
    <source>
        <dbReference type="Proteomes" id="UP000031623"/>
    </source>
</evidence>
<evidence type="ECO:0008006" key="3">
    <source>
        <dbReference type="Google" id="ProtNLM"/>
    </source>
</evidence>
<keyword evidence="2" id="KW-1185">Reference proteome</keyword>
<dbReference type="KEGG" id="tig:THII_2455"/>
<dbReference type="OrthoDB" id="5766125at2"/>
<accession>A0A090ALP4</accession>
<dbReference type="Pfam" id="PF01724">
    <property type="entry name" value="DUF29"/>
    <property type="match status" value="1"/>
</dbReference>
<dbReference type="STRING" id="40754.THII_2455"/>
<reference evidence="1 2" key="1">
    <citation type="journal article" date="2014" name="ISME J.">
        <title>Ecophysiology of Thioploca ingrica as revealed by the complete genome sequence supplemented with proteomic evidence.</title>
        <authorList>
            <person name="Kojima H."/>
            <person name="Ogura Y."/>
            <person name="Yamamoto N."/>
            <person name="Togashi T."/>
            <person name="Mori H."/>
            <person name="Watanabe T."/>
            <person name="Nemoto F."/>
            <person name="Kurokawa K."/>
            <person name="Hayashi T."/>
            <person name="Fukui M."/>
        </authorList>
    </citation>
    <scope>NUCLEOTIDE SEQUENCE [LARGE SCALE GENOMIC DNA]</scope>
</reference>
<name>A0A090ALP4_9GAMM</name>
<organism evidence="1 2">
    <name type="scientific">Thioploca ingrica</name>
    <dbReference type="NCBI Taxonomy" id="40754"/>
    <lineage>
        <taxon>Bacteria</taxon>
        <taxon>Pseudomonadati</taxon>
        <taxon>Pseudomonadota</taxon>
        <taxon>Gammaproteobacteria</taxon>
        <taxon>Thiotrichales</taxon>
        <taxon>Thiotrichaceae</taxon>
        <taxon>Thioploca</taxon>
    </lineage>
</organism>
<proteinExistence type="predicted"/>
<sequence>MKSSYDNDFYNWAMHNAQLLKEGKLAQADIEQIAIELESMGRSEYNALVSRLGILLAHLLKWHYQPEHRSWSWECTIREQRVKITRLLRQNPSLKAKLVTIIEDAYEDAVLIAERETHIHRHNFPAICQWAFEQIMTTTYSLEELK</sequence>
<dbReference type="PANTHER" id="PTHR34235:SF4">
    <property type="entry name" value="SLR0291 PROTEIN"/>
    <property type="match status" value="1"/>
</dbReference>
<gene>
    <name evidence="1" type="ORF">THII_2455</name>
</gene>
<dbReference type="AlphaFoldDB" id="A0A090ALP4"/>